<dbReference type="Proteomes" id="UP000011115">
    <property type="component" value="Unassembled WGS sequence"/>
</dbReference>
<organism evidence="1 2">
    <name type="scientific">Solanum tuberosum</name>
    <name type="common">Potato</name>
    <dbReference type="NCBI Taxonomy" id="4113"/>
    <lineage>
        <taxon>Eukaryota</taxon>
        <taxon>Viridiplantae</taxon>
        <taxon>Streptophyta</taxon>
        <taxon>Embryophyta</taxon>
        <taxon>Tracheophyta</taxon>
        <taxon>Spermatophyta</taxon>
        <taxon>Magnoliopsida</taxon>
        <taxon>eudicotyledons</taxon>
        <taxon>Gunneridae</taxon>
        <taxon>Pentapetalae</taxon>
        <taxon>asterids</taxon>
        <taxon>lamiids</taxon>
        <taxon>Solanales</taxon>
        <taxon>Solanaceae</taxon>
        <taxon>Solanoideae</taxon>
        <taxon>Solaneae</taxon>
        <taxon>Solanum</taxon>
    </lineage>
</organism>
<accession>M1D7E6</accession>
<proteinExistence type="predicted"/>
<evidence type="ECO:0000313" key="1">
    <source>
        <dbReference type="EnsemblPlants" id="PGSC0003DMT400083950"/>
    </source>
</evidence>
<dbReference type="PaxDb" id="4113-PGSC0003DMT400083950"/>
<sequence length="71" mass="7935">MEFGGGTHFCSEITLYGNFDYSIESGVSNLIGLHIFFACTGFERIQITPSKICELAKPTDVQSWCKPKWPS</sequence>
<dbReference type="EnsemblPlants" id="PGSC0003DMT400083950">
    <property type="protein sequence ID" value="PGSC0003DMT400083950"/>
    <property type="gene ID" value="PGSC0003DMG400033675"/>
</dbReference>
<dbReference type="InParanoid" id="M1D7E6"/>
<dbReference type="AlphaFoldDB" id="M1D7E6"/>
<protein>
    <submittedName>
        <fullName evidence="1">Uncharacterized protein</fullName>
    </submittedName>
</protein>
<dbReference type="HOGENOM" id="CLU_2745003_0_0_1"/>
<evidence type="ECO:0000313" key="2">
    <source>
        <dbReference type="Proteomes" id="UP000011115"/>
    </source>
</evidence>
<name>M1D7E6_SOLTU</name>
<reference evidence="1" key="2">
    <citation type="submission" date="2015-06" db="UniProtKB">
        <authorList>
            <consortium name="EnsemblPlants"/>
        </authorList>
    </citation>
    <scope>IDENTIFICATION</scope>
    <source>
        <strain evidence="1">DM1-3 516 R44</strain>
    </source>
</reference>
<keyword evidence="2" id="KW-1185">Reference proteome</keyword>
<reference evidence="2" key="1">
    <citation type="journal article" date="2011" name="Nature">
        <title>Genome sequence and analysis of the tuber crop potato.</title>
        <authorList>
            <consortium name="The Potato Genome Sequencing Consortium"/>
        </authorList>
    </citation>
    <scope>NUCLEOTIDE SEQUENCE [LARGE SCALE GENOMIC DNA]</scope>
    <source>
        <strain evidence="2">cv. DM1-3 516 R44</strain>
    </source>
</reference>
<dbReference type="Gramene" id="PGSC0003DMT400083950">
    <property type="protein sequence ID" value="PGSC0003DMT400083950"/>
    <property type="gene ID" value="PGSC0003DMG400033675"/>
</dbReference>